<dbReference type="EMBL" id="CP069044">
    <property type="protein sequence ID" value="QRD07080.1"/>
    <property type="molecule type" value="Genomic_DNA"/>
</dbReference>
<dbReference type="PROSITE" id="PS00463">
    <property type="entry name" value="ZN2_CY6_FUNGAL_1"/>
    <property type="match status" value="1"/>
</dbReference>
<organism evidence="9 10">
    <name type="scientific">Phaeosphaeria nodorum (strain SN15 / ATCC MYA-4574 / FGSC 10173)</name>
    <name type="common">Glume blotch fungus</name>
    <name type="synonym">Parastagonospora nodorum</name>
    <dbReference type="NCBI Taxonomy" id="321614"/>
    <lineage>
        <taxon>Eukaryota</taxon>
        <taxon>Fungi</taxon>
        <taxon>Dikarya</taxon>
        <taxon>Ascomycota</taxon>
        <taxon>Pezizomycotina</taxon>
        <taxon>Dothideomycetes</taxon>
        <taxon>Pleosporomycetidae</taxon>
        <taxon>Pleosporales</taxon>
        <taxon>Pleosporineae</taxon>
        <taxon>Phaeosphaeriaceae</taxon>
        <taxon>Parastagonospora</taxon>
    </lineage>
</organism>
<accession>A0A7U2NQT4</accession>
<dbReference type="GO" id="GO:0006351">
    <property type="term" value="P:DNA-templated transcription"/>
    <property type="evidence" value="ECO:0007669"/>
    <property type="project" value="InterPro"/>
</dbReference>
<proteinExistence type="predicted"/>
<evidence type="ECO:0000256" key="5">
    <source>
        <dbReference type="ARBA" id="ARBA00023242"/>
    </source>
</evidence>
<feature type="compositionally biased region" description="Polar residues" evidence="6">
    <location>
        <begin position="10"/>
        <end position="20"/>
    </location>
</feature>
<dbReference type="OrthoDB" id="4161332at2759"/>
<keyword evidence="4" id="KW-0804">Transcription</keyword>
<evidence type="ECO:0000256" key="2">
    <source>
        <dbReference type="ARBA" id="ARBA00022723"/>
    </source>
</evidence>
<dbReference type="CDD" id="cd00067">
    <property type="entry name" value="GAL4"/>
    <property type="match status" value="1"/>
</dbReference>
<dbReference type="GO" id="GO:0003677">
    <property type="term" value="F:DNA binding"/>
    <property type="evidence" value="ECO:0007669"/>
    <property type="project" value="InterPro"/>
</dbReference>
<dbReference type="Pfam" id="PF04082">
    <property type="entry name" value="Fungal_trans"/>
    <property type="match status" value="1"/>
</dbReference>
<comment type="subcellular location">
    <subcellularLocation>
        <location evidence="1">Nucleus</location>
    </subcellularLocation>
</comment>
<evidence type="ECO:0000256" key="7">
    <source>
        <dbReference type="SAM" id="Phobius"/>
    </source>
</evidence>
<dbReference type="GO" id="GO:0008270">
    <property type="term" value="F:zinc ion binding"/>
    <property type="evidence" value="ECO:0007669"/>
    <property type="project" value="InterPro"/>
</dbReference>
<dbReference type="AlphaFoldDB" id="A0A7U2NQT4"/>
<dbReference type="SMART" id="SM00066">
    <property type="entry name" value="GAL4"/>
    <property type="match status" value="1"/>
</dbReference>
<evidence type="ECO:0000313" key="10">
    <source>
        <dbReference type="Proteomes" id="UP000663193"/>
    </source>
</evidence>
<feature type="region of interest" description="Disordered" evidence="6">
    <location>
        <begin position="59"/>
        <end position="97"/>
    </location>
</feature>
<feature type="region of interest" description="Disordered" evidence="6">
    <location>
        <begin position="1"/>
        <end position="22"/>
    </location>
</feature>
<keyword evidence="5" id="KW-0539">Nucleus</keyword>
<dbReference type="SUPFAM" id="SSF57701">
    <property type="entry name" value="Zn2/Cys6 DNA-binding domain"/>
    <property type="match status" value="1"/>
</dbReference>
<keyword evidence="3" id="KW-0805">Transcription regulation</keyword>
<dbReference type="InterPro" id="IPR007219">
    <property type="entry name" value="XnlR_reg_dom"/>
</dbReference>
<evidence type="ECO:0000256" key="4">
    <source>
        <dbReference type="ARBA" id="ARBA00023163"/>
    </source>
</evidence>
<keyword evidence="7" id="KW-0812">Transmembrane</keyword>
<dbReference type="PANTHER" id="PTHR47338:SF5">
    <property type="entry name" value="ZN(II)2CYS6 TRANSCRIPTION FACTOR (EUROFUNG)"/>
    <property type="match status" value="1"/>
</dbReference>
<evidence type="ECO:0000256" key="3">
    <source>
        <dbReference type="ARBA" id="ARBA00023015"/>
    </source>
</evidence>
<protein>
    <recommendedName>
        <fullName evidence="8">Zn(2)-C6 fungal-type domain-containing protein</fullName>
    </recommendedName>
</protein>
<dbReference type="GO" id="GO:0005634">
    <property type="term" value="C:nucleus"/>
    <property type="evidence" value="ECO:0007669"/>
    <property type="project" value="UniProtKB-SubCell"/>
</dbReference>
<dbReference type="CDD" id="cd12148">
    <property type="entry name" value="fungal_TF_MHR"/>
    <property type="match status" value="1"/>
</dbReference>
<keyword evidence="7" id="KW-1133">Transmembrane helix</keyword>
<dbReference type="Gene3D" id="4.10.240.10">
    <property type="entry name" value="Zn(2)-C6 fungal-type DNA-binding domain"/>
    <property type="match status" value="1"/>
</dbReference>
<dbReference type="PANTHER" id="PTHR47338">
    <property type="entry name" value="ZN(II)2CYS6 TRANSCRIPTION FACTOR (EUROFUNG)-RELATED"/>
    <property type="match status" value="1"/>
</dbReference>
<dbReference type="VEuPathDB" id="FungiDB:JI435_122780"/>
<dbReference type="Proteomes" id="UP000663193">
    <property type="component" value="Chromosome 22"/>
</dbReference>
<feature type="compositionally biased region" description="Polar residues" evidence="6">
    <location>
        <begin position="611"/>
        <end position="635"/>
    </location>
</feature>
<dbReference type="SMART" id="SM00906">
    <property type="entry name" value="Fungal_trans"/>
    <property type="match status" value="1"/>
</dbReference>
<evidence type="ECO:0000259" key="8">
    <source>
        <dbReference type="PROSITE" id="PS50048"/>
    </source>
</evidence>
<dbReference type="GO" id="GO:0000981">
    <property type="term" value="F:DNA-binding transcription factor activity, RNA polymerase II-specific"/>
    <property type="evidence" value="ECO:0007669"/>
    <property type="project" value="InterPro"/>
</dbReference>
<feature type="domain" description="Zn(2)-C6 fungal-type" evidence="8">
    <location>
        <begin position="25"/>
        <end position="59"/>
    </location>
</feature>
<keyword evidence="2" id="KW-0479">Metal-binding</keyword>
<dbReference type="InterPro" id="IPR036864">
    <property type="entry name" value="Zn2-C6_fun-type_DNA-bd_sf"/>
</dbReference>
<feature type="transmembrane region" description="Helical" evidence="7">
    <location>
        <begin position="511"/>
        <end position="530"/>
    </location>
</feature>
<evidence type="ECO:0000256" key="1">
    <source>
        <dbReference type="ARBA" id="ARBA00004123"/>
    </source>
</evidence>
<keyword evidence="10" id="KW-1185">Reference proteome</keyword>
<dbReference type="InterPro" id="IPR001138">
    <property type="entry name" value="Zn2Cys6_DnaBD"/>
</dbReference>
<keyword evidence="7" id="KW-0472">Membrane</keyword>
<sequence length="722" mass="81648">MQQLDQQQQSSVECPQSRTMRNPVACVSCRSAKQRCLNNQDGQPCERCKSSGRAEVCEYPPPGTSAIHRKPKRPRPSEDLGDTPPGTAKHAANYATPTQSLYRRNDVGVPNGFSGVHSPTAGNAAPSPNAASWSSLLDGLDPFELLTDEVKNSYLRCSYKWSFHHTPTLLLRIRDRTLEPWMAWAILALAIRFVKDPPPPFQTQTEASNAYAAHARQILQSDLETPSISRVQALLMLTGHDWGAGNGRRAWIYLGMAIRLVEVMDLTQELKVPRNRMPTREEFIEAEVRRRTAWTCFLMDSLLSGGKGRKRSLQAEDMAIQLPCERENFVFGEPTCTEQLDSSVRMPPVALPVGEIGIIGYSLRAANVWGKVAKWACSEDFKTELPWSPTSLFQQLVYELDRWKKSLPQRLQYDLFALHSHNAVEQGQAYSYMHCIHFMSYMFLHRAYLPVLGPQQNGGSADERPYSYDEHKDMWKSWQKTSRKELFNESFMVLEMLEEMRTFGVYFLRGLVPWIGFTIYTAVGVMLYCFNFPSPDDDPRLREKARRCVINGCTFLKEMRTQWPMAETWFETIKRMQAYYRSALGQDPPTSPEERQVLRRAMVDYGALQPSPVQKQESSGSVDTSGVATSLTPPVSNHEKPLNMQSLNHTFGATPPSAAPTPNAYPASYAWNAPNEIPPLEADETFNLDSFDLSNAELEEMMINATQDFWASFPGEVGVGYQ</sequence>
<evidence type="ECO:0000256" key="6">
    <source>
        <dbReference type="SAM" id="MobiDB-lite"/>
    </source>
</evidence>
<name>A0A7U2NQT4_PHANO</name>
<dbReference type="PROSITE" id="PS50048">
    <property type="entry name" value="ZN2_CY6_FUNGAL_2"/>
    <property type="match status" value="1"/>
</dbReference>
<feature type="region of interest" description="Disordered" evidence="6">
    <location>
        <begin position="609"/>
        <end position="639"/>
    </location>
</feature>
<reference evidence="10" key="1">
    <citation type="journal article" date="2021" name="BMC Genomics">
        <title>Chromosome-level genome assembly and manually-curated proteome of model necrotroph Parastagonospora nodorum Sn15 reveals a genome-wide trove of candidate effector homologs, and redundancy of virulence-related functions within an accessory chromosome.</title>
        <authorList>
            <person name="Bertazzoni S."/>
            <person name="Jones D.A.B."/>
            <person name="Phan H.T."/>
            <person name="Tan K.-C."/>
            <person name="Hane J.K."/>
        </authorList>
    </citation>
    <scope>NUCLEOTIDE SEQUENCE [LARGE SCALE GENOMIC DNA]</scope>
    <source>
        <strain evidence="10">SN15 / ATCC MYA-4574 / FGSC 10173)</strain>
    </source>
</reference>
<evidence type="ECO:0000313" key="9">
    <source>
        <dbReference type="EMBL" id="QRD07080.1"/>
    </source>
</evidence>
<gene>
    <name evidence="9" type="ORF">JI435_122780</name>
</gene>
<dbReference type="InterPro" id="IPR050815">
    <property type="entry name" value="TF_fung"/>
</dbReference>